<sequence>MSSTSEDYASTHLRCSYRAKYHVKRLMHEALLAVHHAYMVQVLQDFEPSTIDEALGQPEWVHAMGEELGALTAQQTWELVDLPEEKNAIGCKWVYKIKQNADETIARYKTRLIVKGFAQQYGLDYDETFSPVAKMATICTLVVMATSNQWLLHQMDVKNAFLNGGLQEEVYMVQPPGYESPQYPHRMAGSLIYLTLMRPHLSYSVGVVSQFMQAPQKPHLDAARRILRYVKFTIQFGLYYKAFDKIRLHGFTDADWAGSIQDCRSTSGYAFSLGSAAISWASKKQLTVALSSIEADYREATIVTCECVWLRVLLE</sequence>
<dbReference type="SUPFAM" id="SSF56672">
    <property type="entry name" value="DNA/RNA polymerases"/>
    <property type="match status" value="1"/>
</dbReference>
<dbReference type="CDD" id="cd09272">
    <property type="entry name" value="RNase_HI_RT_Ty1"/>
    <property type="match status" value="1"/>
</dbReference>
<evidence type="ECO:0000259" key="1">
    <source>
        <dbReference type="Pfam" id="PF07727"/>
    </source>
</evidence>
<dbReference type="PANTHER" id="PTHR11439">
    <property type="entry name" value="GAG-POL-RELATED RETROTRANSPOSON"/>
    <property type="match status" value="1"/>
</dbReference>
<dbReference type="InterPro" id="IPR043502">
    <property type="entry name" value="DNA/RNA_pol_sf"/>
</dbReference>
<dbReference type="InterPro" id="IPR013103">
    <property type="entry name" value="RVT_2"/>
</dbReference>
<comment type="caution">
    <text evidence="2">The sequence shown here is derived from an EMBL/GenBank/DDBJ whole genome shotgun (WGS) entry which is preliminary data.</text>
</comment>
<dbReference type="EMBL" id="LVLJ01000379">
    <property type="protein sequence ID" value="OAE34576.1"/>
    <property type="molecule type" value="Genomic_DNA"/>
</dbReference>
<keyword evidence="3" id="KW-1185">Reference proteome</keyword>
<evidence type="ECO:0000313" key="3">
    <source>
        <dbReference type="Proteomes" id="UP000077202"/>
    </source>
</evidence>
<accession>A0A176WQK4</accession>
<proteinExistence type="predicted"/>
<gene>
    <name evidence="2" type="ORF">AXG93_1487s1220</name>
</gene>
<dbReference type="AlphaFoldDB" id="A0A176WQK4"/>
<organism evidence="2 3">
    <name type="scientific">Marchantia polymorpha subsp. ruderalis</name>
    <dbReference type="NCBI Taxonomy" id="1480154"/>
    <lineage>
        <taxon>Eukaryota</taxon>
        <taxon>Viridiplantae</taxon>
        <taxon>Streptophyta</taxon>
        <taxon>Embryophyta</taxon>
        <taxon>Marchantiophyta</taxon>
        <taxon>Marchantiopsida</taxon>
        <taxon>Marchantiidae</taxon>
        <taxon>Marchantiales</taxon>
        <taxon>Marchantiaceae</taxon>
        <taxon>Marchantia</taxon>
    </lineage>
</organism>
<evidence type="ECO:0000313" key="2">
    <source>
        <dbReference type="EMBL" id="OAE34576.1"/>
    </source>
</evidence>
<dbReference type="PANTHER" id="PTHR11439:SF463">
    <property type="entry name" value="REVERSE TRANSCRIPTASE TY1_COPIA-TYPE DOMAIN-CONTAINING PROTEIN"/>
    <property type="match status" value="1"/>
</dbReference>
<name>A0A176WQK4_MARPO</name>
<dbReference type="Pfam" id="PF07727">
    <property type="entry name" value="RVT_2"/>
    <property type="match status" value="1"/>
</dbReference>
<feature type="domain" description="Reverse transcriptase Ty1/copia-type" evidence="1">
    <location>
        <begin position="75"/>
        <end position="181"/>
    </location>
</feature>
<reference evidence="2" key="1">
    <citation type="submission" date="2016-03" db="EMBL/GenBank/DDBJ databases">
        <title>Mechanisms controlling the formation of the plant cell surface in tip-growing cells are functionally conserved among land plants.</title>
        <authorList>
            <person name="Honkanen S."/>
            <person name="Jones V.A."/>
            <person name="Morieri G."/>
            <person name="Champion C."/>
            <person name="Hetherington A.J."/>
            <person name="Kelly S."/>
            <person name="Saint-Marcoux D."/>
            <person name="Proust H."/>
            <person name="Prescott H."/>
            <person name="Dolan L."/>
        </authorList>
    </citation>
    <scope>NUCLEOTIDE SEQUENCE [LARGE SCALE GENOMIC DNA]</scope>
    <source>
        <tissue evidence="2">Whole gametophyte</tissue>
    </source>
</reference>
<dbReference type="Proteomes" id="UP000077202">
    <property type="component" value="Unassembled WGS sequence"/>
</dbReference>
<protein>
    <recommendedName>
        <fullName evidence="1">Reverse transcriptase Ty1/copia-type domain-containing protein</fullName>
    </recommendedName>
</protein>